<keyword evidence="3" id="KW-1185">Reference proteome</keyword>
<gene>
    <name evidence="1" type="ORF">ZHAS_00010937</name>
</gene>
<dbReference type="EMBL" id="ATLV01018519">
    <property type="status" value="NOT_ANNOTATED_CDS"/>
    <property type="molecule type" value="Genomic_DNA"/>
</dbReference>
<protein>
    <submittedName>
        <fullName evidence="1 2">LacI family transcriptional regulator</fullName>
    </submittedName>
</protein>
<dbReference type="EnsemblMetazoa" id="ASIC010937-RA">
    <property type="protein sequence ID" value="ASIC010937-PA"/>
    <property type="gene ID" value="ASIC010937"/>
</dbReference>
<dbReference type="EMBL" id="KE525236">
    <property type="protein sequence ID" value="KFB43164.1"/>
    <property type="molecule type" value="Genomic_DNA"/>
</dbReference>
<evidence type="ECO:0000313" key="3">
    <source>
        <dbReference type="Proteomes" id="UP000030765"/>
    </source>
</evidence>
<proteinExistence type="predicted"/>
<name>A0A084VYX0_ANOSI</name>
<organism evidence="1">
    <name type="scientific">Anopheles sinensis</name>
    <name type="common">Mosquito</name>
    <dbReference type="NCBI Taxonomy" id="74873"/>
    <lineage>
        <taxon>Eukaryota</taxon>
        <taxon>Metazoa</taxon>
        <taxon>Ecdysozoa</taxon>
        <taxon>Arthropoda</taxon>
        <taxon>Hexapoda</taxon>
        <taxon>Insecta</taxon>
        <taxon>Pterygota</taxon>
        <taxon>Neoptera</taxon>
        <taxon>Endopterygota</taxon>
        <taxon>Diptera</taxon>
        <taxon>Nematocera</taxon>
        <taxon>Culicoidea</taxon>
        <taxon>Culicidae</taxon>
        <taxon>Anophelinae</taxon>
        <taxon>Anopheles</taxon>
    </lineage>
</organism>
<dbReference type="Proteomes" id="UP000030765">
    <property type="component" value="Unassembled WGS sequence"/>
</dbReference>
<accession>A0A084VYX0</accession>
<reference evidence="1 3" key="1">
    <citation type="journal article" date="2014" name="BMC Genomics">
        <title>Genome sequence of Anopheles sinensis provides insight into genetics basis of mosquito competence for malaria parasites.</title>
        <authorList>
            <person name="Zhou D."/>
            <person name="Zhang D."/>
            <person name="Ding G."/>
            <person name="Shi L."/>
            <person name="Hou Q."/>
            <person name="Ye Y."/>
            <person name="Xu Y."/>
            <person name="Zhou H."/>
            <person name="Xiong C."/>
            <person name="Li S."/>
            <person name="Yu J."/>
            <person name="Hong S."/>
            <person name="Yu X."/>
            <person name="Zou P."/>
            <person name="Chen C."/>
            <person name="Chang X."/>
            <person name="Wang W."/>
            <person name="Lv Y."/>
            <person name="Sun Y."/>
            <person name="Ma L."/>
            <person name="Shen B."/>
            <person name="Zhu C."/>
        </authorList>
    </citation>
    <scope>NUCLEOTIDE SEQUENCE [LARGE SCALE GENOMIC DNA]</scope>
</reference>
<reference evidence="2" key="2">
    <citation type="submission" date="2020-05" db="UniProtKB">
        <authorList>
            <consortium name="EnsemblMetazoa"/>
        </authorList>
    </citation>
    <scope>IDENTIFICATION</scope>
</reference>
<evidence type="ECO:0000313" key="1">
    <source>
        <dbReference type="EMBL" id="KFB43164.1"/>
    </source>
</evidence>
<dbReference type="VEuPathDB" id="VectorBase:ASIC010937"/>
<sequence length="95" mass="10573">MPPCPCSAVQLVQPARLEDFTVIFMSVIVCRDFNYLIRPGKLPIESLDGSISGEPHHPTLTEVKRPVEVPVRRLKIILPTAGRQLRSPAAIEVIF</sequence>
<evidence type="ECO:0000313" key="2">
    <source>
        <dbReference type="EnsemblMetazoa" id="ASIC010937-PA"/>
    </source>
</evidence>
<dbReference type="AlphaFoldDB" id="A0A084VYX0"/>